<dbReference type="Pfam" id="PF13622">
    <property type="entry name" value="4HBT_3"/>
    <property type="match status" value="1"/>
</dbReference>
<sequence length="259" mass="28248">MFDLVEAIEISQRVRPMNGGFECETLKTPHGGIFGAYQLFQIVIASEMAVPDKRVFSIQTVFANGGVSGDAAQISIETLQNGRSFAFLSVTFRQATTIISRHEVMLTVDESDFLHHRNAGNPPVDLGSWEELQSGLWPRPAHRDPNSNIDQLSIHYQLDVQPDPMITRALLALVSEPAIMAAINTYHEIPASSPGRVPGNVLAQTITLLEPADLVRGVILRSTAQYAGQGRVHGHGNMVNAEGNLIATYSTTGVLRQPR</sequence>
<dbReference type="Gene3D" id="2.40.160.210">
    <property type="entry name" value="Acyl-CoA thioesterase, double hotdog domain"/>
    <property type="match status" value="1"/>
</dbReference>
<dbReference type="InterPro" id="IPR029069">
    <property type="entry name" value="HotDog_dom_sf"/>
</dbReference>
<evidence type="ECO:0000259" key="1">
    <source>
        <dbReference type="Pfam" id="PF13622"/>
    </source>
</evidence>
<evidence type="ECO:0000313" key="3">
    <source>
        <dbReference type="EMBL" id="CAB4915705.1"/>
    </source>
</evidence>
<name>A0A6J6MR78_9ZZZZ</name>
<dbReference type="InterPro" id="IPR042171">
    <property type="entry name" value="Acyl-CoA_hotdog"/>
</dbReference>
<gene>
    <name evidence="2" type="ORF">UFOPK2282_01309</name>
    <name evidence="3" type="ORF">UFOPK3576_01406</name>
</gene>
<reference evidence="2" key="1">
    <citation type="submission" date="2020-05" db="EMBL/GenBank/DDBJ databases">
        <authorList>
            <person name="Chiriac C."/>
            <person name="Salcher M."/>
            <person name="Ghai R."/>
            <person name="Kavagutti S V."/>
        </authorList>
    </citation>
    <scope>NUCLEOTIDE SEQUENCE</scope>
</reference>
<feature type="domain" description="Acyl-CoA thioesterase-like N-terminal HotDog" evidence="1">
    <location>
        <begin position="30"/>
        <end position="96"/>
    </location>
</feature>
<organism evidence="2">
    <name type="scientific">freshwater metagenome</name>
    <dbReference type="NCBI Taxonomy" id="449393"/>
    <lineage>
        <taxon>unclassified sequences</taxon>
        <taxon>metagenomes</taxon>
        <taxon>ecological metagenomes</taxon>
    </lineage>
</organism>
<dbReference type="InterPro" id="IPR049449">
    <property type="entry name" value="TesB_ACOT8-like_N"/>
</dbReference>
<dbReference type="EMBL" id="CAEZWR010000186">
    <property type="protein sequence ID" value="CAB4675115.1"/>
    <property type="molecule type" value="Genomic_DNA"/>
</dbReference>
<proteinExistence type="predicted"/>
<dbReference type="EMBL" id="CAFBMO010000076">
    <property type="protein sequence ID" value="CAB4915705.1"/>
    <property type="molecule type" value="Genomic_DNA"/>
</dbReference>
<evidence type="ECO:0000313" key="2">
    <source>
        <dbReference type="EMBL" id="CAB4675115.1"/>
    </source>
</evidence>
<protein>
    <submittedName>
        <fullName evidence="2">Unannotated protein</fullName>
    </submittedName>
</protein>
<dbReference type="SUPFAM" id="SSF54637">
    <property type="entry name" value="Thioesterase/thiol ester dehydrase-isomerase"/>
    <property type="match status" value="2"/>
</dbReference>
<accession>A0A6J6MR78</accession>
<dbReference type="AlphaFoldDB" id="A0A6J6MR78"/>